<gene>
    <name evidence="1" type="ordered locus">Dole_2156</name>
</gene>
<dbReference type="HOGENOM" id="CLU_2436008_0_0_7"/>
<sequence length="90" mass="10245">MVESKGWFYVADGGVFKNAKEKIPHILWWNFLDIQFLYLYSTTKSRQPIRGISGTGATRSGLDRGRTGISVEQGGVTDMVLFLDRRPFRC</sequence>
<organism evidence="1 2">
    <name type="scientific">Desulfosudis oleivorans (strain DSM 6200 / JCM 39069 / Hxd3)</name>
    <name type="common">Desulfococcus oleovorans</name>
    <dbReference type="NCBI Taxonomy" id="96561"/>
    <lineage>
        <taxon>Bacteria</taxon>
        <taxon>Pseudomonadati</taxon>
        <taxon>Thermodesulfobacteriota</taxon>
        <taxon>Desulfobacteria</taxon>
        <taxon>Desulfobacterales</taxon>
        <taxon>Desulfosudaceae</taxon>
        <taxon>Desulfosudis</taxon>
    </lineage>
</organism>
<evidence type="ECO:0000313" key="1">
    <source>
        <dbReference type="EMBL" id="ABW67960.1"/>
    </source>
</evidence>
<dbReference type="KEGG" id="dol:Dole_2156"/>
<evidence type="ECO:0000313" key="2">
    <source>
        <dbReference type="Proteomes" id="UP000008561"/>
    </source>
</evidence>
<name>A8ZUC8_DESOH</name>
<protein>
    <submittedName>
        <fullName evidence="1">Uncharacterized protein</fullName>
    </submittedName>
</protein>
<dbReference type="AlphaFoldDB" id="A8ZUC8"/>
<keyword evidence="2" id="KW-1185">Reference proteome</keyword>
<proteinExistence type="predicted"/>
<reference evidence="1 2" key="1">
    <citation type="submission" date="2007-10" db="EMBL/GenBank/DDBJ databases">
        <title>Complete sequence of Desulfococcus oleovorans Hxd3.</title>
        <authorList>
            <consortium name="US DOE Joint Genome Institute"/>
            <person name="Copeland A."/>
            <person name="Lucas S."/>
            <person name="Lapidus A."/>
            <person name="Barry K."/>
            <person name="Glavina del Rio T."/>
            <person name="Dalin E."/>
            <person name="Tice H."/>
            <person name="Pitluck S."/>
            <person name="Kiss H."/>
            <person name="Brettin T."/>
            <person name="Bruce D."/>
            <person name="Detter J.C."/>
            <person name="Han C."/>
            <person name="Schmutz J."/>
            <person name="Larimer F."/>
            <person name="Land M."/>
            <person name="Hauser L."/>
            <person name="Kyrpides N."/>
            <person name="Kim E."/>
            <person name="Wawrik B."/>
            <person name="Richardson P."/>
        </authorList>
    </citation>
    <scope>NUCLEOTIDE SEQUENCE [LARGE SCALE GENOMIC DNA]</scope>
    <source>
        <strain evidence="2">DSM 6200 / JCM 39069 / Hxd3</strain>
    </source>
</reference>
<dbReference type="STRING" id="96561.Dole_2156"/>
<accession>A8ZUC8</accession>
<dbReference type="EMBL" id="CP000859">
    <property type="protein sequence ID" value="ABW67960.1"/>
    <property type="molecule type" value="Genomic_DNA"/>
</dbReference>
<dbReference type="Proteomes" id="UP000008561">
    <property type="component" value="Chromosome"/>
</dbReference>